<gene>
    <name evidence="2" type="ORF">GALMADRAFT_19688</name>
</gene>
<feature type="region of interest" description="Disordered" evidence="1">
    <location>
        <begin position="43"/>
        <end position="67"/>
    </location>
</feature>
<name>A0A067S3Z0_GALM3</name>
<accession>A0A067S3Z0</accession>
<keyword evidence="3" id="KW-1185">Reference proteome</keyword>
<evidence type="ECO:0000313" key="3">
    <source>
        <dbReference type="Proteomes" id="UP000027222"/>
    </source>
</evidence>
<evidence type="ECO:0000313" key="2">
    <source>
        <dbReference type="EMBL" id="KDR65540.1"/>
    </source>
</evidence>
<organism evidence="2 3">
    <name type="scientific">Galerina marginata (strain CBS 339.88)</name>
    <dbReference type="NCBI Taxonomy" id="685588"/>
    <lineage>
        <taxon>Eukaryota</taxon>
        <taxon>Fungi</taxon>
        <taxon>Dikarya</taxon>
        <taxon>Basidiomycota</taxon>
        <taxon>Agaricomycotina</taxon>
        <taxon>Agaricomycetes</taxon>
        <taxon>Agaricomycetidae</taxon>
        <taxon>Agaricales</taxon>
        <taxon>Agaricineae</taxon>
        <taxon>Strophariaceae</taxon>
        <taxon>Galerina</taxon>
    </lineage>
</organism>
<reference evidence="3" key="1">
    <citation type="journal article" date="2014" name="Proc. Natl. Acad. Sci. U.S.A.">
        <title>Extensive sampling of basidiomycete genomes demonstrates inadequacy of the white-rot/brown-rot paradigm for wood decay fungi.</title>
        <authorList>
            <person name="Riley R."/>
            <person name="Salamov A.A."/>
            <person name="Brown D.W."/>
            <person name="Nagy L.G."/>
            <person name="Floudas D."/>
            <person name="Held B.W."/>
            <person name="Levasseur A."/>
            <person name="Lombard V."/>
            <person name="Morin E."/>
            <person name="Otillar R."/>
            <person name="Lindquist E.A."/>
            <person name="Sun H."/>
            <person name="LaButti K.M."/>
            <person name="Schmutz J."/>
            <person name="Jabbour D."/>
            <person name="Luo H."/>
            <person name="Baker S.E."/>
            <person name="Pisabarro A.G."/>
            <person name="Walton J.D."/>
            <person name="Blanchette R.A."/>
            <person name="Henrissat B."/>
            <person name="Martin F."/>
            <person name="Cullen D."/>
            <person name="Hibbett D.S."/>
            <person name="Grigoriev I.V."/>
        </authorList>
    </citation>
    <scope>NUCLEOTIDE SEQUENCE [LARGE SCALE GENOMIC DNA]</scope>
    <source>
        <strain evidence="3">CBS 339.88</strain>
    </source>
</reference>
<sequence length="67" mass="7495">FAGLRLEFLVGEQRLYSAAVANGTKNETVKDIVRRYFKRFPPELDHTTNPTEAHLAGVDDALPDPEP</sequence>
<dbReference type="AlphaFoldDB" id="A0A067S3Z0"/>
<feature type="non-terminal residue" evidence="2">
    <location>
        <position position="1"/>
    </location>
</feature>
<evidence type="ECO:0000256" key="1">
    <source>
        <dbReference type="SAM" id="MobiDB-lite"/>
    </source>
</evidence>
<protein>
    <submittedName>
        <fullName evidence="2">Uncharacterized protein</fullName>
    </submittedName>
</protein>
<dbReference type="Proteomes" id="UP000027222">
    <property type="component" value="Unassembled WGS sequence"/>
</dbReference>
<dbReference type="OrthoDB" id="3033067at2759"/>
<dbReference type="EMBL" id="KL142442">
    <property type="protein sequence ID" value="KDR65540.1"/>
    <property type="molecule type" value="Genomic_DNA"/>
</dbReference>
<dbReference type="HOGENOM" id="CLU_200110_0_0_1"/>
<feature type="non-terminal residue" evidence="2">
    <location>
        <position position="67"/>
    </location>
</feature>
<proteinExistence type="predicted"/>